<evidence type="ECO:0000313" key="1">
    <source>
        <dbReference type="EMBL" id="KIY61383.1"/>
    </source>
</evidence>
<sequence>MHHRRGGSLEEPRQIPRWRPQTADPVVIARYKGLKGMLNVSDPLRFDLLHDISSANHLCIRLLYLQLHSTFDFIGHFVPDPNNDSDTLNPNPLTVLLGTLGGEALVQPFDSFGVQSTHCLFILASMTMQRPEVYLPIIQLALGLRDPDSISSVALLQLLQSAYVTSVEHLGHNSFHARIQFNHDIFEKVQKSIWRDEQLRPIPRYPEENDDAQWAELEAIISQVPSYVHITGLE</sequence>
<keyword evidence="2" id="KW-1185">Reference proteome</keyword>
<organism evidence="1 2">
    <name type="scientific">Cylindrobasidium torrendii FP15055 ss-10</name>
    <dbReference type="NCBI Taxonomy" id="1314674"/>
    <lineage>
        <taxon>Eukaryota</taxon>
        <taxon>Fungi</taxon>
        <taxon>Dikarya</taxon>
        <taxon>Basidiomycota</taxon>
        <taxon>Agaricomycotina</taxon>
        <taxon>Agaricomycetes</taxon>
        <taxon>Agaricomycetidae</taxon>
        <taxon>Agaricales</taxon>
        <taxon>Marasmiineae</taxon>
        <taxon>Physalacriaceae</taxon>
        <taxon>Cylindrobasidium</taxon>
    </lineage>
</organism>
<evidence type="ECO:0000313" key="2">
    <source>
        <dbReference type="Proteomes" id="UP000054007"/>
    </source>
</evidence>
<protein>
    <submittedName>
        <fullName evidence="1">Uncharacterized protein</fullName>
    </submittedName>
</protein>
<accession>A0A0D7ASP3</accession>
<dbReference type="Proteomes" id="UP000054007">
    <property type="component" value="Unassembled WGS sequence"/>
</dbReference>
<dbReference type="EMBL" id="KN880959">
    <property type="protein sequence ID" value="KIY61383.1"/>
    <property type="molecule type" value="Genomic_DNA"/>
</dbReference>
<name>A0A0D7ASP3_9AGAR</name>
<proteinExistence type="predicted"/>
<dbReference type="AlphaFoldDB" id="A0A0D7ASP3"/>
<reference evidence="1 2" key="1">
    <citation type="journal article" date="2015" name="Fungal Genet. Biol.">
        <title>Evolution of novel wood decay mechanisms in Agaricales revealed by the genome sequences of Fistulina hepatica and Cylindrobasidium torrendii.</title>
        <authorList>
            <person name="Floudas D."/>
            <person name="Held B.W."/>
            <person name="Riley R."/>
            <person name="Nagy L.G."/>
            <person name="Koehler G."/>
            <person name="Ransdell A.S."/>
            <person name="Younus H."/>
            <person name="Chow J."/>
            <person name="Chiniquy J."/>
            <person name="Lipzen A."/>
            <person name="Tritt A."/>
            <person name="Sun H."/>
            <person name="Haridas S."/>
            <person name="LaButti K."/>
            <person name="Ohm R.A."/>
            <person name="Kues U."/>
            <person name="Blanchette R.A."/>
            <person name="Grigoriev I.V."/>
            <person name="Minto R.E."/>
            <person name="Hibbett D.S."/>
        </authorList>
    </citation>
    <scope>NUCLEOTIDE SEQUENCE [LARGE SCALE GENOMIC DNA]</scope>
    <source>
        <strain evidence="1 2">FP15055 ss-10</strain>
    </source>
</reference>
<gene>
    <name evidence="1" type="ORF">CYLTODRAFT_459907</name>
</gene>